<organism evidence="2">
    <name type="scientific">Petromyces alliaceus</name>
    <name type="common">Aspergillus alliaceus</name>
    <dbReference type="NCBI Taxonomy" id="209559"/>
    <lineage>
        <taxon>Eukaryota</taxon>
        <taxon>Fungi</taxon>
        <taxon>Dikarya</taxon>
        <taxon>Ascomycota</taxon>
        <taxon>Pezizomycotina</taxon>
        <taxon>Eurotiomycetes</taxon>
        <taxon>Eurotiomycetidae</taxon>
        <taxon>Eurotiales</taxon>
        <taxon>Aspergillaceae</taxon>
        <taxon>Aspergillus</taxon>
        <taxon>Aspergillus subgen. Circumdati</taxon>
    </lineage>
</organism>
<protein>
    <submittedName>
        <fullName evidence="2">Uncharacterized protein</fullName>
    </submittedName>
</protein>
<reference evidence="2" key="1">
    <citation type="submission" date="2019-04" db="EMBL/GenBank/DDBJ databases">
        <title>Friends and foes A comparative genomics studyof 23 Aspergillus species from section Flavi.</title>
        <authorList>
            <consortium name="DOE Joint Genome Institute"/>
            <person name="Kjaerbolling I."/>
            <person name="Vesth T."/>
            <person name="Frisvad J.C."/>
            <person name="Nybo J.L."/>
            <person name="Theobald S."/>
            <person name="Kildgaard S."/>
            <person name="Isbrandt T."/>
            <person name="Kuo A."/>
            <person name="Sato A."/>
            <person name="Lyhne E.K."/>
            <person name="Kogle M.E."/>
            <person name="Wiebenga A."/>
            <person name="Kun R.S."/>
            <person name="Lubbers R.J."/>
            <person name="Makela M.R."/>
            <person name="Barry K."/>
            <person name="Chovatia M."/>
            <person name="Clum A."/>
            <person name="Daum C."/>
            <person name="Haridas S."/>
            <person name="He G."/>
            <person name="LaButti K."/>
            <person name="Lipzen A."/>
            <person name="Mondo S."/>
            <person name="Riley R."/>
            <person name="Salamov A."/>
            <person name="Simmons B.A."/>
            <person name="Magnuson J.K."/>
            <person name="Henrissat B."/>
            <person name="Mortensen U.H."/>
            <person name="Larsen T.O."/>
            <person name="Devries R.P."/>
            <person name="Grigoriev I.V."/>
            <person name="Machida M."/>
            <person name="Baker S.E."/>
            <person name="Andersen M.R."/>
        </authorList>
    </citation>
    <scope>NUCLEOTIDE SEQUENCE [LARGE SCALE GENOMIC DNA]</scope>
    <source>
        <strain evidence="2">IBT 14317</strain>
    </source>
</reference>
<dbReference type="AlphaFoldDB" id="A0A5N7C998"/>
<feature type="transmembrane region" description="Helical" evidence="1">
    <location>
        <begin position="12"/>
        <end position="31"/>
    </location>
</feature>
<proteinExistence type="predicted"/>
<keyword evidence="1" id="KW-0812">Transmembrane</keyword>
<accession>A0A5N7C998</accession>
<evidence type="ECO:0000256" key="1">
    <source>
        <dbReference type="SAM" id="Phobius"/>
    </source>
</evidence>
<sequence length="66" mass="7416">MDTACFNGFGNYIIIALTIHAYSAYIVYPLYTAQIWLTNSVRQEKGESLPDPLCQSLSTTAKILWV</sequence>
<gene>
    <name evidence="2" type="ORF">BDV23DRAFT_154700</name>
</gene>
<dbReference type="EMBL" id="ML735252">
    <property type="protein sequence ID" value="KAE8390704.1"/>
    <property type="molecule type" value="Genomic_DNA"/>
</dbReference>
<keyword evidence="1" id="KW-1133">Transmembrane helix</keyword>
<keyword evidence="1" id="KW-0472">Membrane</keyword>
<name>A0A5N7C998_PETAA</name>
<dbReference type="Proteomes" id="UP000326877">
    <property type="component" value="Unassembled WGS sequence"/>
</dbReference>
<evidence type="ECO:0000313" key="2">
    <source>
        <dbReference type="EMBL" id="KAE8390704.1"/>
    </source>
</evidence>